<dbReference type="GO" id="GO:0000166">
    <property type="term" value="F:nucleotide binding"/>
    <property type="evidence" value="ECO:0007669"/>
    <property type="project" value="UniProtKB-KW"/>
</dbReference>
<dbReference type="PANTHER" id="PTHR42997:SF1">
    <property type="entry name" value="AP-4-A PHOSPHORYLASE"/>
    <property type="match status" value="1"/>
</dbReference>
<sequence>MDKLWAPWRSDYVTSIANKKKKCIFCHILDEKKDSKNYIFIRTKLSFSVLNIYPYNNGHVLIVPQRHVNDLSKLKRPERDDLFDLLDETKSLLEEVMKPAGFNIGINLGRAAGAGVPEHLHIHLVPRWKGDVNFMPVTAGTKVISQSLKVLYTQLKHAYTQRH</sequence>
<dbReference type="InterPro" id="IPR036265">
    <property type="entry name" value="HIT-like_sf"/>
</dbReference>
<feature type="domain" description="HIT" evidence="2">
    <location>
        <begin position="24"/>
        <end position="134"/>
    </location>
</feature>
<gene>
    <name evidence="3" type="ORF">MNBD_UNCLBAC01-1503</name>
</gene>
<dbReference type="EMBL" id="UOGJ01000137">
    <property type="protein sequence ID" value="VAX37796.1"/>
    <property type="molecule type" value="Genomic_DNA"/>
</dbReference>
<evidence type="ECO:0000313" key="3">
    <source>
        <dbReference type="EMBL" id="VAX37796.1"/>
    </source>
</evidence>
<evidence type="ECO:0000256" key="1">
    <source>
        <dbReference type="ARBA" id="ARBA00022741"/>
    </source>
</evidence>
<dbReference type="CDD" id="cd01275">
    <property type="entry name" value="FHIT"/>
    <property type="match status" value="1"/>
</dbReference>
<evidence type="ECO:0000259" key="2">
    <source>
        <dbReference type="PROSITE" id="PS51084"/>
    </source>
</evidence>
<dbReference type="InterPro" id="IPR011146">
    <property type="entry name" value="HIT-like"/>
</dbReference>
<keyword evidence="1" id="KW-0547">Nucleotide-binding</keyword>
<dbReference type="AlphaFoldDB" id="A0A3B1D4K3"/>
<dbReference type="PANTHER" id="PTHR42997">
    <property type="entry name" value="HIT FAMILY HYDROLASE"/>
    <property type="match status" value="1"/>
</dbReference>
<reference evidence="3" key="1">
    <citation type="submission" date="2018-06" db="EMBL/GenBank/DDBJ databases">
        <authorList>
            <person name="Zhirakovskaya E."/>
        </authorList>
    </citation>
    <scope>NUCLEOTIDE SEQUENCE</scope>
</reference>
<dbReference type="GO" id="GO:0003824">
    <property type="term" value="F:catalytic activity"/>
    <property type="evidence" value="ECO:0007669"/>
    <property type="project" value="InterPro"/>
</dbReference>
<organism evidence="3">
    <name type="scientific">hydrothermal vent metagenome</name>
    <dbReference type="NCBI Taxonomy" id="652676"/>
    <lineage>
        <taxon>unclassified sequences</taxon>
        <taxon>metagenomes</taxon>
        <taxon>ecological metagenomes</taxon>
    </lineage>
</organism>
<protein>
    <submittedName>
        <fullName evidence="3">HIT family protein</fullName>
    </submittedName>
</protein>
<accession>A0A3B1D4K3</accession>
<dbReference type="Pfam" id="PF01230">
    <property type="entry name" value="HIT"/>
    <property type="match status" value="1"/>
</dbReference>
<dbReference type="SUPFAM" id="SSF54197">
    <property type="entry name" value="HIT-like"/>
    <property type="match status" value="1"/>
</dbReference>
<dbReference type="Gene3D" id="3.30.428.10">
    <property type="entry name" value="HIT-like"/>
    <property type="match status" value="1"/>
</dbReference>
<name>A0A3B1D4K3_9ZZZZ</name>
<proteinExistence type="predicted"/>
<dbReference type="InterPro" id="IPR039383">
    <property type="entry name" value="FHIT"/>
</dbReference>
<dbReference type="PROSITE" id="PS51084">
    <property type="entry name" value="HIT_2"/>
    <property type="match status" value="1"/>
</dbReference>
<dbReference type="InterPro" id="IPR052908">
    <property type="entry name" value="AP-4-A_phosphorylase"/>
</dbReference>